<evidence type="ECO:0000256" key="1">
    <source>
        <dbReference type="SAM" id="SignalP"/>
    </source>
</evidence>
<accession>A0A512MAE5</accession>
<dbReference type="InterPro" id="IPR033399">
    <property type="entry name" value="TP_0789-like"/>
</dbReference>
<dbReference type="AlphaFoldDB" id="A0A512MAE5"/>
<feature type="signal peptide" evidence="1">
    <location>
        <begin position="1"/>
        <end position="19"/>
    </location>
</feature>
<dbReference type="OrthoDB" id="9803781at2"/>
<comment type="caution">
    <text evidence="3">The sequence shown here is derived from an EMBL/GenBank/DDBJ whole genome shotgun (WGS) entry which is preliminary data.</text>
</comment>
<organism evidence="3 4">
    <name type="scientific">Brevifollis gellanilyticus</name>
    <dbReference type="NCBI Taxonomy" id="748831"/>
    <lineage>
        <taxon>Bacteria</taxon>
        <taxon>Pseudomonadati</taxon>
        <taxon>Verrucomicrobiota</taxon>
        <taxon>Verrucomicrobiia</taxon>
        <taxon>Verrucomicrobiales</taxon>
        <taxon>Verrucomicrobiaceae</taxon>
    </lineage>
</organism>
<keyword evidence="4" id="KW-1185">Reference proteome</keyword>
<evidence type="ECO:0000313" key="4">
    <source>
        <dbReference type="Proteomes" id="UP000321577"/>
    </source>
</evidence>
<proteinExistence type="predicted"/>
<dbReference type="Pfam" id="PF17131">
    <property type="entry name" value="LolA_like"/>
    <property type="match status" value="1"/>
</dbReference>
<evidence type="ECO:0000313" key="3">
    <source>
        <dbReference type="EMBL" id="GEP43700.1"/>
    </source>
</evidence>
<dbReference type="Gene3D" id="2.50.20.10">
    <property type="entry name" value="Lipoprotein localisation LolA/LolB/LppX"/>
    <property type="match status" value="1"/>
</dbReference>
<protein>
    <recommendedName>
        <fullName evidence="2">Uncharacterized protein TP-0789 domain-containing protein</fullName>
    </recommendedName>
</protein>
<evidence type="ECO:0000259" key="2">
    <source>
        <dbReference type="Pfam" id="PF17131"/>
    </source>
</evidence>
<dbReference type="CDD" id="cd16329">
    <property type="entry name" value="LolA_like"/>
    <property type="match status" value="1"/>
</dbReference>
<dbReference type="Proteomes" id="UP000321577">
    <property type="component" value="Unassembled WGS sequence"/>
</dbReference>
<sequence>MKRSLPLLLILLAIGQAGAQEVSAPDLAAKLSALQQDGTSLVRLKMDMQGRSSLQLQIKQRREGGSADVLYQVLWPKERAGEAVLLKKSGSQAGSATTFTPPDKTGTLEMSSGLFDSELTPADVLENFFAWPNQAITGTEAIGRVTCQILESKPGKGQRSAYASVRTWVDTRRSVPLRIEKYNSSGQVVCRIESGRIVTDDKGRHVPASFTVSRNGTSTELDGSKLKHDVTFTADEFTAEGMKKAAAAKPSEP</sequence>
<dbReference type="RefSeq" id="WP_146851273.1">
    <property type="nucleotide sequence ID" value="NZ_BKAG01000020.1"/>
</dbReference>
<reference evidence="3 4" key="1">
    <citation type="submission" date="2019-07" db="EMBL/GenBank/DDBJ databases">
        <title>Whole genome shotgun sequence of Brevifollis gellanilyticus NBRC 108608.</title>
        <authorList>
            <person name="Hosoyama A."/>
            <person name="Uohara A."/>
            <person name="Ohji S."/>
            <person name="Ichikawa N."/>
        </authorList>
    </citation>
    <scope>NUCLEOTIDE SEQUENCE [LARGE SCALE GENOMIC DNA]</scope>
    <source>
        <strain evidence="3 4">NBRC 108608</strain>
    </source>
</reference>
<feature type="chain" id="PRO_5022040391" description="Uncharacterized protein TP-0789 domain-containing protein" evidence="1">
    <location>
        <begin position="20"/>
        <end position="253"/>
    </location>
</feature>
<gene>
    <name evidence="3" type="ORF">BGE01nite_29910</name>
</gene>
<dbReference type="EMBL" id="BKAG01000020">
    <property type="protein sequence ID" value="GEP43700.1"/>
    <property type="molecule type" value="Genomic_DNA"/>
</dbReference>
<feature type="domain" description="Uncharacterized protein TP-0789" evidence="2">
    <location>
        <begin position="108"/>
        <end position="243"/>
    </location>
</feature>
<keyword evidence="1" id="KW-0732">Signal</keyword>
<name>A0A512MAE5_9BACT</name>